<organism evidence="2 3">
    <name type="scientific">Candidatus Adlerbacteria bacterium GW2011_GWC1_50_9</name>
    <dbReference type="NCBI Taxonomy" id="1618608"/>
    <lineage>
        <taxon>Bacteria</taxon>
        <taxon>Candidatus Adleribacteriota</taxon>
    </lineage>
</organism>
<name>A0A0G1WI96_9BACT</name>
<evidence type="ECO:0000313" key="3">
    <source>
        <dbReference type="Proteomes" id="UP000034201"/>
    </source>
</evidence>
<feature type="non-terminal residue" evidence="2">
    <location>
        <position position="184"/>
    </location>
</feature>
<dbReference type="SMART" id="SM00490">
    <property type="entry name" value="HELICc"/>
    <property type="match status" value="1"/>
</dbReference>
<protein>
    <submittedName>
        <fullName evidence="2">UvrABC system protein B</fullName>
    </submittedName>
</protein>
<sequence length="184" mass="20493">MEHGFRLPSAIDNRPLMFDEFLARTGQTVYTSATPAQYELEKSGTPVQQVIRPTGLVDPQIIVRPIVSSADYAGQVKDFIAEAEGVTKRGVRSMVTVLTKKMAEDLTQFLVERGVKARYIHSDIKTIERIEILTDFRKGKFDVLVGVNLLREGLDLPEVELIGILDADKEGFLRSDTSLIQTIG</sequence>
<dbReference type="InterPro" id="IPR027417">
    <property type="entry name" value="P-loop_NTPase"/>
</dbReference>
<dbReference type="AlphaFoldDB" id="A0A0G1WI96"/>
<dbReference type="InterPro" id="IPR004807">
    <property type="entry name" value="UvrB"/>
</dbReference>
<feature type="domain" description="Helicase C-terminal" evidence="1">
    <location>
        <begin position="75"/>
        <end position="184"/>
    </location>
</feature>
<proteinExistence type="predicted"/>
<dbReference type="PATRIC" id="fig|1618608.3.peg.913"/>
<dbReference type="SUPFAM" id="SSF52540">
    <property type="entry name" value="P-loop containing nucleoside triphosphate hydrolases"/>
    <property type="match status" value="1"/>
</dbReference>
<dbReference type="GO" id="GO:0003677">
    <property type="term" value="F:DNA binding"/>
    <property type="evidence" value="ECO:0007669"/>
    <property type="project" value="InterPro"/>
</dbReference>
<evidence type="ECO:0000313" key="2">
    <source>
        <dbReference type="EMBL" id="KKW18543.1"/>
    </source>
</evidence>
<comment type="caution">
    <text evidence="2">The sequence shown here is derived from an EMBL/GenBank/DDBJ whole genome shotgun (WGS) entry which is preliminary data.</text>
</comment>
<dbReference type="GO" id="GO:0006289">
    <property type="term" value="P:nucleotide-excision repair"/>
    <property type="evidence" value="ECO:0007669"/>
    <property type="project" value="InterPro"/>
</dbReference>
<dbReference type="PANTHER" id="PTHR24029">
    <property type="entry name" value="UVRABC SYSTEM PROTEIN B"/>
    <property type="match status" value="1"/>
</dbReference>
<dbReference type="GO" id="GO:0009380">
    <property type="term" value="C:excinuclease repair complex"/>
    <property type="evidence" value="ECO:0007669"/>
    <property type="project" value="InterPro"/>
</dbReference>
<dbReference type="Pfam" id="PF00271">
    <property type="entry name" value="Helicase_C"/>
    <property type="match status" value="1"/>
</dbReference>
<dbReference type="PANTHER" id="PTHR24029:SF0">
    <property type="entry name" value="UVRABC SYSTEM PROTEIN B"/>
    <property type="match status" value="1"/>
</dbReference>
<evidence type="ECO:0000259" key="1">
    <source>
        <dbReference type="PROSITE" id="PS51194"/>
    </source>
</evidence>
<dbReference type="InterPro" id="IPR001650">
    <property type="entry name" value="Helicase_C-like"/>
</dbReference>
<dbReference type="PROSITE" id="PS51194">
    <property type="entry name" value="HELICASE_CTER"/>
    <property type="match status" value="1"/>
</dbReference>
<accession>A0A0G1WI96</accession>
<dbReference type="GO" id="GO:0005524">
    <property type="term" value="F:ATP binding"/>
    <property type="evidence" value="ECO:0007669"/>
    <property type="project" value="InterPro"/>
</dbReference>
<dbReference type="Proteomes" id="UP000034201">
    <property type="component" value="Unassembled WGS sequence"/>
</dbReference>
<dbReference type="EMBL" id="LCQQ01000080">
    <property type="protein sequence ID" value="KKW18543.1"/>
    <property type="molecule type" value="Genomic_DNA"/>
</dbReference>
<reference evidence="2 3" key="1">
    <citation type="journal article" date="2015" name="Nature">
        <title>rRNA introns, odd ribosomes, and small enigmatic genomes across a large radiation of phyla.</title>
        <authorList>
            <person name="Brown C.T."/>
            <person name="Hug L.A."/>
            <person name="Thomas B.C."/>
            <person name="Sharon I."/>
            <person name="Castelle C.J."/>
            <person name="Singh A."/>
            <person name="Wilkins M.J."/>
            <person name="Williams K.H."/>
            <person name="Banfield J.F."/>
        </authorList>
    </citation>
    <scope>NUCLEOTIDE SEQUENCE [LARGE SCALE GENOMIC DNA]</scope>
</reference>
<dbReference type="Gene3D" id="3.40.50.300">
    <property type="entry name" value="P-loop containing nucleotide triphosphate hydrolases"/>
    <property type="match status" value="2"/>
</dbReference>
<gene>
    <name evidence="2" type="ORF">UY61_C0080G0001</name>
</gene>
<dbReference type="GO" id="GO:0016887">
    <property type="term" value="F:ATP hydrolysis activity"/>
    <property type="evidence" value="ECO:0007669"/>
    <property type="project" value="InterPro"/>
</dbReference>